<organism evidence="1">
    <name type="scientific">Anopheles atroparvus</name>
    <name type="common">European mosquito</name>
    <dbReference type="NCBI Taxonomy" id="41427"/>
    <lineage>
        <taxon>Eukaryota</taxon>
        <taxon>Metazoa</taxon>
        <taxon>Ecdysozoa</taxon>
        <taxon>Arthropoda</taxon>
        <taxon>Hexapoda</taxon>
        <taxon>Insecta</taxon>
        <taxon>Pterygota</taxon>
        <taxon>Neoptera</taxon>
        <taxon>Endopterygota</taxon>
        <taxon>Diptera</taxon>
        <taxon>Nematocera</taxon>
        <taxon>Culicoidea</taxon>
        <taxon>Culicidae</taxon>
        <taxon>Anophelinae</taxon>
        <taxon>Anopheles</taxon>
    </lineage>
</organism>
<dbReference type="VEuPathDB" id="VectorBase:AATE014757"/>
<dbReference type="AlphaFoldDB" id="A0A182JB30"/>
<reference evidence="1" key="1">
    <citation type="submission" date="2022-08" db="UniProtKB">
        <authorList>
            <consortium name="EnsemblMetazoa"/>
        </authorList>
    </citation>
    <scope>IDENTIFICATION</scope>
    <source>
        <strain evidence="1">EBRO</strain>
    </source>
</reference>
<dbReference type="EnsemblMetazoa" id="AATE014757-RA">
    <property type="protein sequence ID" value="AATE014757-PA.1"/>
    <property type="gene ID" value="AATE014757"/>
</dbReference>
<name>A0A182JB30_ANOAO</name>
<evidence type="ECO:0000313" key="1">
    <source>
        <dbReference type="EnsemblMetazoa" id="AATE014757-PA.1"/>
    </source>
</evidence>
<proteinExistence type="predicted"/>
<protein>
    <submittedName>
        <fullName evidence="1">Uncharacterized protein</fullName>
    </submittedName>
</protein>
<sequence length="289" mass="31005">MLPINATGHTAMPCYGAATATALQTVAKHTCIIVTHVVLHCTERDTWRHRAPSHHHGWNDPTANGTATFHRCRAHVRTARYQKLLFQYRLRAATATHQLLLLQLGLDIATLLPAPATAPPADGYGGGGGGGTAELAAGAKKLPLDDFVATVVAAPAAVGATVAPVSPRVFSRRWITLAWVMLSNGYSQASTTFGTWAGTLPSIGQMVLGDLNTPVATLLAPLTPTSIGRGPLLHGQNAERPQGIVALRREPSQPHGRLLRNRQRNAHTIPWFHLKKKTRTGDQSISLKR</sequence>
<accession>A0A182JB30</accession>